<reference evidence="3 4" key="1">
    <citation type="submission" date="2020-02" db="EMBL/GenBank/DDBJ databases">
        <title>Draft genome sequence of Haematococcus lacustris strain NIES-144.</title>
        <authorList>
            <person name="Morimoto D."/>
            <person name="Nakagawa S."/>
            <person name="Yoshida T."/>
            <person name="Sawayama S."/>
        </authorList>
    </citation>
    <scope>NUCLEOTIDE SEQUENCE [LARGE SCALE GENOMIC DNA]</scope>
    <source>
        <strain evidence="3 4">NIES-144</strain>
    </source>
</reference>
<dbReference type="PANTHER" id="PTHR36014">
    <property type="entry name" value="OS03G0176600 PROTEIN"/>
    <property type="match status" value="1"/>
</dbReference>
<feature type="domain" description="DUF7880" evidence="2">
    <location>
        <begin position="243"/>
        <end position="313"/>
    </location>
</feature>
<feature type="region of interest" description="Disordered" evidence="1">
    <location>
        <begin position="1"/>
        <end position="20"/>
    </location>
</feature>
<accession>A0A699ZH68</accession>
<feature type="domain" description="DUF7880" evidence="2">
    <location>
        <begin position="84"/>
        <end position="131"/>
    </location>
</feature>
<protein>
    <recommendedName>
        <fullName evidence="2">DUF7880 domain-containing protein</fullName>
    </recommendedName>
</protein>
<proteinExistence type="predicted"/>
<dbReference type="Proteomes" id="UP000485058">
    <property type="component" value="Unassembled WGS sequence"/>
</dbReference>
<evidence type="ECO:0000256" key="1">
    <source>
        <dbReference type="SAM" id="MobiDB-lite"/>
    </source>
</evidence>
<organism evidence="3 4">
    <name type="scientific">Haematococcus lacustris</name>
    <name type="common">Green alga</name>
    <name type="synonym">Haematococcus pluvialis</name>
    <dbReference type="NCBI Taxonomy" id="44745"/>
    <lineage>
        <taxon>Eukaryota</taxon>
        <taxon>Viridiplantae</taxon>
        <taxon>Chlorophyta</taxon>
        <taxon>core chlorophytes</taxon>
        <taxon>Chlorophyceae</taxon>
        <taxon>CS clade</taxon>
        <taxon>Chlamydomonadales</taxon>
        <taxon>Haematococcaceae</taxon>
        <taxon>Haematococcus</taxon>
    </lineage>
</organism>
<gene>
    <name evidence="3" type="ORF">HaLaN_19451</name>
</gene>
<evidence type="ECO:0000259" key="2">
    <source>
        <dbReference type="Pfam" id="PF25306"/>
    </source>
</evidence>
<name>A0A699ZH68_HAELA</name>
<dbReference type="EMBL" id="BLLF01001956">
    <property type="protein sequence ID" value="GFH22047.1"/>
    <property type="molecule type" value="Genomic_DNA"/>
</dbReference>
<evidence type="ECO:0000313" key="4">
    <source>
        <dbReference type="Proteomes" id="UP000485058"/>
    </source>
</evidence>
<evidence type="ECO:0000313" key="3">
    <source>
        <dbReference type="EMBL" id="GFH22047.1"/>
    </source>
</evidence>
<sequence length="339" mass="36792">MNASFAPVHAPTSSFARQRRSAPTAACSTTAQSVCCNYAVSKRDFILGPFPWAAALILVNQPAHAQGERERGLSRYIRKKRNDPLDTYVPLVLAARQQLQSTAEVMESEPAAARELLRNGPFSGLRDSIRKQRTMPIEASSCSKGGSVSIDLELHMDGIVARPVTVASYSSTQPLLCWDNCYFVAASACAWASMKYHMVQRQVKMKLALATLPIVFMWGHGVQRKNHEQACGADGACQSCCSVGAVSEYASQPELAPAFFRSIEDFDQLLAVAVRSSSNVEGEAAQAALAASLRSLDQLLATVPADIMDRSRTVLEVAQTRERELAKELEAERSVAVPA</sequence>
<dbReference type="AlphaFoldDB" id="A0A699ZH68"/>
<dbReference type="PANTHER" id="PTHR36014:SF1">
    <property type="entry name" value="OS03G0176700 PROTEIN"/>
    <property type="match status" value="1"/>
</dbReference>
<keyword evidence="4" id="KW-1185">Reference proteome</keyword>
<comment type="caution">
    <text evidence="3">The sequence shown here is derived from an EMBL/GenBank/DDBJ whole genome shotgun (WGS) entry which is preliminary data.</text>
</comment>
<dbReference type="Pfam" id="PF25306">
    <property type="entry name" value="DUF7880"/>
    <property type="match status" value="2"/>
</dbReference>
<dbReference type="InterPro" id="IPR057202">
    <property type="entry name" value="DUF7880"/>
</dbReference>